<keyword evidence="3" id="KW-1185">Reference proteome</keyword>
<organism evidence="2 3">
    <name type="scientific">Portunus trituberculatus</name>
    <name type="common">Swimming crab</name>
    <name type="synonym">Neptunus trituberculatus</name>
    <dbReference type="NCBI Taxonomy" id="210409"/>
    <lineage>
        <taxon>Eukaryota</taxon>
        <taxon>Metazoa</taxon>
        <taxon>Ecdysozoa</taxon>
        <taxon>Arthropoda</taxon>
        <taxon>Crustacea</taxon>
        <taxon>Multicrustacea</taxon>
        <taxon>Malacostraca</taxon>
        <taxon>Eumalacostraca</taxon>
        <taxon>Eucarida</taxon>
        <taxon>Decapoda</taxon>
        <taxon>Pleocyemata</taxon>
        <taxon>Brachyura</taxon>
        <taxon>Eubrachyura</taxon>
        <taxon>Portunoidea</taxon>
        <taxon>Portunidae</taxon>
        <taxon>Portuninae</taxon>
        <taxon>Portunus</taxon>
    </lineage>
</organism>
<comment type="caution">
    <text evidence="2">The sequence shown here is derived from an EMBL/GenBank/DDBJ whole genome shotgun (WGS) entry which is preliminary data.</text>
</comment>
<dbReference type="AlphaFoldDB" id="A0A5B7CYF8"/>
<name>A0A5B7CYF8_PORTR</name>
<sequence length="102" mass="11198">MPISVNKQRLTTKSLDIQVSSEVKYGKAADVIAKRQSITVIKLTVLQEVLVNVGCKFSPKSVQRREREPNSGRYSAGGSHGCGRSRGWTEKASIVTRMSVGY</sequence>
<feature type="region of interest" description="Disordered" evidence="1">
    <location>
        <begin position="60"/>
        <end position="86"/>
    </location>
</feature>
<dbReference type="Proteomes" id="UP000324222">
    <property type="component" value="Unassembled WGS sequence"/>
</dbReference>
<evidence type="ECO:0000313" key="3">
    <source>
        <dbReference type="Proteomes" id="UP000324222"/>
    </source>
</evidence>
<accession>A0A5B7CYF8</accession>
<gene>
    <name evidence="2" type="ORF">E2C01_006129</name>
</gene>
<evidence type="ECO:0000256" key="1">
    <source>
        <dbReference type="SAM" id="MobiDB-lite"/>
    </source>
</evidence>
<reference evidence="2 3" key="1">
    <citation type="submission" date="2019-05" db="EMBL/GenBank/DDBJ databases">
        <title>Another draft genome of Portunus trituberculatus and its Hox gene families provides insights of decapod evolution.</title>
        <authorList>
            <person name="Jeong J.-H."/>
            <person name="Song I."/>
            <person name="Kim S."/>
            <person name="Choi T."/>
            <person name="Kim D."/>
            <person name="Ryu S."/>
            <person name="Kim W."/>
        </authorList>
    </citation>
    <scope>NUCLEOTIDE SEQUENCE [LARGE SCALE GENOMIC DNA]</scope>
    <source>
        <tissue evidence="2">Muscle</tissue>
    </source>
</reference>
<evidence type="ECO:0000313" key="2">
    <source>
        <dbReference type="EMBL" id="MPC13396.1"/>
    </source>
</evidence>
<protein>
    <submittedName>
        <fullName evidence="2">Uncharacterized protein</fullName>
    </submittedName>
</protein>
<dbReference type="EMBL" id="VSRR010000278">
    <property type="protein sequence ID" value="MPC13396.1"/>
    <property type="molecule type" value="Genomic_DNA"/>
</dbReference>
<proteinExistence type="predicted"/>